<dbReference type="GO" id="GO:0016491">
    <property type="term" value="F:oxidoreductase activity"/>
    <property type="evidence" value="ECO:0007669"/>
    <property type="project" value="InterPro"/>
</dbReference>
<comment type="caution">
    <text evidence="2">The sequence shown here is derived from an EMBL/GenBank/DDBJ whole genome shotgun (WGS) entry which is preliminary data.</text>
</comment>
<keyword evidence="1" id="KW-0472">Membrane</keyword>
<keyword evidence="1" id="KW-1133">Transmembrane helix</keyword>
<accession>A0AA39Y055</accession>
<dbReference type="AlphaFoldDB" id="A0AA39Y055"/>
<keyword evidence="1" id="KW-0812">Transmembrane</keyword>
<dbReference type="InterPro" id="IPR046366">
    <property type="entry name" value="MPAB"/>
</dbReference>
<dbReference type="Proteomes" id="UP001174936">
    <property type="component" value="Unassembled WGS sequence"/>
</dbReference>
<proteinExistence type="predicted"/>
<evidence type="ECO:0008006" key="4">
    <source>
        <dbReference type="Google" id="ProtNLM"/>
    </source>
</evidence>
<dbReference type="PANTHER" id="PTHR36124">
    <property type="match status" value="1"/>
</dbReference>
<name>A0AA39Y055_9PEZI</name>
<dbReference type="EMBL" id="JAULSV010000005">
    <property type="protein sequence ID" value="KAK0642985.1"/>
    <property type="molecule type" value="Genomic_DNA"/>
</dbReference>
<organism evidence="2 3">
    <name type="scientific">Cercophora newfieldiana</name>
    <dbReference type="NCBI Taxonomy" id="92897"/>
    <lineage>
        <taxon>Eukaryota</taxon>
        <taxon>Fungi</taxon>
        <taxon>Dikarya</taxon>
        <taxon>Ascomycota</taxon>
        <taxon>Pezizomycotina</taxon>
        <taxon>Sordariomycetes</taxon>
        <taxon>Sordariomycetidae</taxon>
        <taxon>Sordariales</taxon>
        <taxon>Lasiosphaeriaceae</taxon>
        <taxon>Cercophora</taxon>
    </lineage>
</organism>
<protein>
    <recommendedName>
        <fullName evidence="4">ER-bound oxygenase mpaB/mpaB'/Rubber oxygenase catalytic domain-containing protein</fullName>
    </recommendedName>
</protein>
<dbReference type="PANTHER" id="PTHR36124:SF1">
    <property type="entry name" value="ER-BOUND OXYGENASE MPAB_MPAB'_RUBBER OXYGENASE CATALYTIC DOMAIN-CONTAINING PROTEIN"/>
    <property type="match status" value="1"/>
</dbReference>
<evidence type="ECO:0000313" key="3">
    <source>
        <dbReference type="Proteomes" id="UP001174936"/>
    </source>
</evidence>
<gene>
    <name evidence="2" type="ORF">B0T16DRAFT_415046</name>
</gene>
<evidence type="ECO:0000313" key="2">
    <source>
        <dbReference type="EMBL" id="KAK0642985.1"/>
    </source>
</evidence>
<feature type="transmembrane region" description="Helical" evidence="1">
    <location>
        <begin position="6"/>
        <end position="25"/>
    </location>
</feature>
<reference evidence="2" key="1">
    <citation type="submission" date="2023-06" db="EMBL/GenBank/DDBJ databases">
        <title>Genome-scale phylogeny and comparative genomics of the fungal order Sordariales.</title>
        <authorList>
            <consortium name="Lawrence Berkeley National Laboratory"/>
            <person name="Hensen N."/>
            <person name="Bonometti L."/>
            <person name="Westerberg I."/>
            <person name="Brannstrom I.O."/>
            <person name="Guillou S."/>
            <person name="Cros-Aarteil S."/>
            <person name="Calhoun S."/>
            <person name="Haridas S."/>
            <person name="Kuo A."/>
            <person name="Mondo S."/>
            <person name="Pangilinan J."/>
            <person name="Riley R."/>
            <person name="Labutti K."/>
            <person name="Andreopoulos B."/>
            <person name="Lipzen A."/>
            <person name="Chen C."/>
            <person name="Yanf M."/>
            <person name="Daum C."/>
            <person name="Ng V."/>
            <person name="Clum A."/>
            <person name="Steindorff A."/>
            <person name="Ohm R."/>
            <person name="Martin F."/>
            <person name="Silar P."/>
            <person name="Natvig D."/>
            <person name="Lalanne C."/>
            <person name="Gautier V."/>
            <person name="Ament-Velasquez S.L."/>
            <person name="Kruys A."/>
            <person name="Hutchinson M.I."/>
            <person name="Powell A.J."/>
            <person name="Barry K."/>
            <person name="Miller A.N."/>
            <person name="Grigoriev I.V."/>
            <person name="Debuchy R."/>
            <person name="Gladieux P."/>
            <person name="Thoren M.H."/>
            <person name="Johannesson H."/>
        </authorList>
    </citation>
    <scope>NUCLEOTIDE SEQUENCE</scope>
    <source>
        <strain evidence="2">SMH2532-1</strain>
    </source>
</reference>
<sequence length="413" mass="47434">MEFLNLSWPQWAIAAFSYLILVRTLRYRRRDKVTRRYPTRESMATMTLEDAYHIQADLGELEFPFFYNKGLFFGFFKTYGIPTISDLLIKTGQLSKPENASKRTADTGAVLSETKSHPLSERRVHGLARMNYMHGLYRKSGKILNDDMIYTIGLLVTEPIKWLERFDWRTLTDAEMCALGVYWKDTGAAMDISFEKLKPYLEGKPNDGLSWTQAILAWSEDYERATMVPAQSNKKLGKHSIDILLTGSPPWLHGVVTHLISAVMETRLRNALMIDEPPQYYFSLVAGFCAIRSWALRNLSPPRPEWMRLRFVTTDEEPDPETGKYHMLQWDDYPWYVKPTFWNRWGPGALLTRLTGGVVPGDPAYLPGGYLAAELGPDSLRGKGEVEMEKMRAEIREQTRRRLAAGGCPMPFH</sequence>
<evidence type="ECO:0000256" key="1">
    <source>
        <dbReference type="SAM" id="Phobius"/>
    </source>
</evidence>
<keyword evidence="3" id="KW-1185">Reference proteome</keyword>